<evidence type="ECO:0000259" key="2">
    <source>
        <dbReference type="Pfam" id="PF11955"/>
    </source>
</evidence>
<keyword evidence="1" id="KW-0472">Membrane</keyword>
<feature type="transmembrane region" description="Helical" evidence="1">
    <location>
        <begin position="281"/>
        <end position="301"/>
    </location>
</feature>
<dbReference type="OMA" id="CMCMLVY"/>
<dbReference type="Gramene" id="KVH89148">
    <property type="protein sequence ID" value="KVH89148"/>
    <property type="gene ID" value="Ccrd_008869"/>
</dbReference>
<feature type="transmembrane region" description="Helical" evidence="1">
    <location>
        <begin position="412"/>
        <end position="433"/>
    </location>
</feature>
<dbReference type="EMBL" id="LEKV01005308">
    <property type="protein sequence ID" value="KVH89148.1"/>
    <property type="molecule type" value="Genomic_DNA"/>
</dbReference>
<reference evidence="3 4" key="1">
    <citation type="journal article" date="2016" name="Sci. Rep.">
        <title>The genome sequence of the outbreeding globe artichoke constructed de novo incorporating a phase-aware low-pass sequencing strategy of F1 progeny.</title>
        <authorList>
            <person name="Scaglione D."/>
            <person name="Reyes-Chin-Wo S."/>
            <person name="Acquadro A."/>
            <person name="Froenicke L."/>
            <person name="Portis E."/>
            <person name="Beitel C."/>
            <person name="Tirone M."/>
            <person name="Mauro R."/>
            <person name="Lo Monaco A."/>
            <person name="Mauromicale G."/>
            <person name="Faccioli P."/>
            <person name="Cattivelli L."/>
            <person name="Rieseberg L."/>
            <person name="Michelmore R."/>
            <person name="Lanteri S."/>
        </authorList>
    </citation>
    <scope>NUCLEOTIDE SEQUENCE [LARGE SCALE GENOMIC DNA]</scope>
    <source>
        <strain evidence="3">2C</strain>
    </source>
</reference>
<dbReference type="Proteomes" id="UP000243975">
    <property type="component" value="Unassembled WGS sequence"/>
</dbReference>
<evidence type="ECO:0000313" key="4">
    <source>
        <dbReference type="Proteomes" id="UP000243975"/>
    </source>
</evidence>
<keyword evidence="1" id="KW-0812">Transmembrane</keyword>
<proteinExistence type="predicted"/>
<dbReference type="Pfam" id="PF11955">
    <property type="entry name" value="PORR"/>
    <property type="match status" value="1"/>
</dbReference>
<dbReference type="AlphaFoldDB" id="A0A103XEE9"/>
<name>A0A103XEE9_CYNCS</name>
<organism evidence="3 4">
    <name type="scientific">Cynara cardunculus var. scolymus</name>
    <name type="common">Globe artichoke</name>
    <name type="synonym">Cynara scolymus</name>
    <dbReference type="NCBI Taxonomy" id="59895"/>
    <lineage>
        <taxon>Eukaryota</taxon>
        <taxon>Viridiplantae</taxon>
        <taxon>Streptophyta</taxon>
        <taxon>Embryophyta</taxon>
        <taxon>Tracheophyta</taxon>
        <taxon>Spermatophyta</taxon>
        <taxon>Magnoliopsida</taxon>
        <taxon>eudicotyledons</taxon>
        <taxon>Gunneridae</taxon>
        <taxon>Pentapetalae</taxon>
        <taxon>asterids</taxon>
        <taxon>campanulids</taxon>
        <taxon>Asterales</taxon>
        <taxon>Asteraceae</taxon>
        <taxon>Carduoideae</taxon>
        <taxon>Cardueae</taxon>
        <taxon>Carduinae</taxon>
        <taxon>Cynara</taxon>
    </lineage>
</organism>
<dbReference type="PANTHER" id="PTHR34116">
    <property type="entry name" value="PLASMINOGEN ACTIVATOR INHIBITOR"/>
    <property type="match status" value="1"/>
</dbReference>
<evidence type="ECO:0000256" key="1">
    <source>
        <dbReference type="SAM" id="Phobius"/>
    </source>
</evidence>
<dbReference type="GO" id="GO:0003723">
    <property type="term" value="F:RNA binding"/>
    <property type="evidence" value="ECO:0007669"/>
    <property type="project" value="InterPro"/>
</dbReference>
<keyword evidence="1" id="KW-1133">Transmembrane helix</keyword>
<protein>
    <submittedName>
        <fullName evidence="3">Plant organelle RNA recognition domain-containing protein</fullName>
    </submittedName>
</protein>
<accession>A0A103XEE9</accession>
<feature type="domain" description="PORR" evidence="2">
    <location>
        <begin position="73"/>
        <end position="153"/>
    </location>
</feature>
<feature type="transmembrane region" description="Helical" evidence="1">
    <location>
        <begin position="190"/>
        <end position="216"/>
    </location>
</feature>
<dbReference type="STRING" id="59895.A0A103XEE9"/>
<dbReference type="PANTHER" id="PTHR34116:SF2">
    <property type="entry name" value="THH1_TOM1_TOM3 DOMAIN-CONTAINING PROTEIN"/>
    <property type="match status" value="1"/>
</dbReference>
<evidence type="ECO:0000313" key="3">
    <source>
        <dbReference type="EMBL" id="KVH89148.1"/>
    </source>
</evidence>
<feature type="transmembrane region" description="Helical" evidence="1">
    <location>
        <begin position="322"/>
        <end position="343"/>
    </location>
</feature>
<dbReference type="InterPro" id="IPR021099">
    <property type="entry name" value="PORR_domain"/>
</dbReference>
<comment type="caution">
    <text evidence="3">The sequence shown here is derived from an EMBL/GenBank/DDBJ whole genome shotgun (WGS) entry which is preliminary data.</text>
</comment>
<keyword evidence="4" id="KW-1185">Reference proteome</keyword>
<sequence length="571" mass="64548">MVYLLETGCHQQSPSLSLFALVLPLPYVLFRPLSLRLSLSPSRVYICDFDSGFSSTHPQFYFAISLDLCTLEADNKYRVGVLHELLSLTLEKRALIHHIVEFKEELSLTKHTYSMLLKQPQSYYLARTEVNWVIFLKDAYGEDGVLVHKEPQLSPVHVAETALFAYPCCQRACVESVFWVMPLTRLVADALGVVTISLVAVLGLIGLLCILYSFYFRSHIRSQGYNRLGYFGGPWVVRIIFILFAIWWGFGEILRLEFLRTEGRVLHTLNLRWPDIVCKCYIMSNLGFAEPCLFLTLIFLLRASLQKTESGPLSQNWNFRTAIYILLCSFPMFALQMMVVLVGPHYKTNLGTDKWGHFFKITSEDDVTRCYYPLLSTIFLGLFATVLTLYLFWLGRRILSLVISKGMQRRIFVLIISISSFFPLRVLLLGLSVLSKPGETVFEVLAFLAFLSLLCCAGLGVCMLVYLPIADSLALKNLQDIEDRRRIIEEYNDTLSLIANQSPLDEFITSSGRNSVASAKQGSISFRTMERDDHSGGFVELSLFSPSQHSTPIGSPQLLGWPMLPPAAAAP</sequence>
<feature type="transmembrane region" description="Helical" evidence="1">
    <location>
        <begin position="228"/>
        <end position="250"/>
    </location>
</feature>
<feature type="transmembrane region" description="Helical" evidence="1">
    <location>
        <begin position="371"/>
        <end position="392"/>
    </location>
</feature>
<feature type="transmembrane region" description="Helical" evidence="1">
    <location>
        <begin position="445"/>
        <end position="467"/>
    </location>
</feature>
<gene>
    <name evidence="3" type="ORF">Ccrd_008869</name>
</gene>